<dbReference type="GO" id="GO:0016020">
    <property type="term" value="C:membrane"/>
    <property type="evidence" value="ECO:0007669"/>
    <property type="project" value="InterPro"/>
</dbReference>
<feature type="transmembrane region" description="Helical" evidence="1">
    <location>
        <begin position="265"/>
        <end position="284"/>
    </location>
</feature>
<keyword evidence="1" id="KW-0472">Membrane</keyword>
<dbReference type="RefSeq" id="WP_011045631.1">
    <property type="nucleotide sequence ID" value="NC_003910.7"/>
</dbReference>
<dbReference type="HOGENOM" id="CLU_033863_17_1_6"/>
<dbReference type="PANTHER" id="PTHR22911">
    <property type="entry name" value="ACYL-MALONYL CONDENSING ENZYME-RELATED"/>
    <property type="match status" value="1"/>
</dbReference>
<dbReference type="Proteomes" id="UP000000547">
    <property type="component" value="Chromosome"/>
</dbReference>
<dbReference type="SUPFAM" id="SSF103481">
    <property type="entry name" value="Multidrug resistance efflux transporter EmrE"/>
    <property type="match status" value="2"/>
</dbReference>
<dbReference type="STRING" id="167879.CPS_4912"/>
<reference evidence="3" key="1">
    <citation type="journal article" date="2005" name="Proc. Natl. Acad. Sci. U.S.A.">
        <title>The psychrophilic lifestyle as revealed by the genome sequence of Colwellia psychrerythraea 34H through genomic and proteomic analyses.</title>
        <authorList>
            <person name="Methe B.A."/>
            <person name="Nelson K.E."/>
            <person name="Deming J.W."/>
            <person name="Momen B."/>
            <person name="Melamud E."/>
            <person name="Zhang X."/>
            <person name="Moult J."/>
            <person name="Madupu R."/>
            <person name="Nelson W.C."/>
            <person name="Dodson R.J."/>
            <person name="Brinkac L.M."/>
            <person name="Daugherty S.C."/>
            <person name="Durkin A.S."/>
            <person name="DeBoy R.T."/>
            <person name="Kolonay J.F."/>
            <person name="Sullivan S.A."/>
            <person name="Zhou L."/>
            <person name="Davidsen T.M."/>
            <person name="Wu M."/>
            <person name="Huston A.L."/>
            <person name="Lewis M."/>
            <person name="Weaver B."/>
            <person name="Weidman J.F."/>
            <person name="Khouri H."/>
            <person name="Utterback T.R."/>
            <person name="Feldblyum T.V."/>
            <person name="Fraser C.M."/>
        </authorList>
    </citation>
    <scope>NUCLEOTIDE SEQUENCE [LARGE SCALE GENOMIC DNA]</scope>
    <source>
        <strain evidence="3">34H</strain>
    </source>
</reference>
<feature type="transmembrane region" description="Helical" evidence="1">
    <location>
        <begin position="42"/>
        <end position="59"/>
    </location>
</feature>
<sequence length="298" mass="32556">MKSKQNQSKQMTGMLYSLLGVLLLTPDALILRWVTIEHSEVLLWRGIFFSLGFSFIVLVRHRSNAVRALINAGWPGIITGFFFAMNTYCYTQALQQTGAATAMMIISTAPVFAALIAWLWLGERISLPVGLTITMTLLGMAIIVSDGDDGNSLFGNMMAMGCAIFMAINFNWARRYASLDITPGLIFGGLFIIALGWFNTSVVAARPDEIGAMFLSAAIAMPIGFVLLQIAPRYISATEVSLFLLLESIIAPIWVWLGLGETPSNITLLGSVIVLVALLLYCYVVRLKAQTILTTKEA</sequence>
<evidence type="ECO:0000313" key="3">
    <source>
        <dbReference type="EMBL" id="AAZ25298.1"/>
    </source>
</evidence>
<feature type="domain" description="EamA" evidence="2">
    <location>
        <begin position="154"/>
        <end position="280"/>
    </location>
</feature>
<evidence type="ECO:0000256" key="1">
    <source>
        <dbReference type="SAM" id="Phobius"/>
    </source>
</evidence>
<feature type="transmembrane region" description="Helical" evidence="1">
    <location>
        <begin position="127"/>
        <end position="147"/>
    </location>
</feature>
<dbReference type="PANTHER" id="PTHR22911:SF76">
    <property type="entry name" value="EAMA DOMAIN-CONTAINING PROTEIN"/>
    <property type="match status" value="1"/>
</dbReference>
<feature type="transmembrane region" description="Helical" evidence="1">
    <location>
        <begin position="66"/>
        <end position="85"/>
    </location>
</feature>
<dbReference type="Gene3D" id="1.10.3730.20">
    <property type="match status" value="1"/>
</dbReference>
<accession>Q47UH2</accession>
<evidence type="ECO:0000259" key="2">
    <source>
        <dbReference type="Pfam" id="PF00892"/>
    </source>
</evidence>
<feature type="transmembrane region" description="Helical" evidence="1">
    <location>
        <begin position="240"/>
        <end position="259"/>
    </location>
</feature>
<name>Q47UH2_COLP3</name>
<feature type="transmembrane region" description="Helical" evidence="1">
    <location>
        <begin position="97"/>
        <end position="120"/>
    </location>
</feature>
<organism evidence="3 4">
    <name type="scientific">Colwellia psychrerythraea (strain 34H / ATCC BAA-681)</name>
    <name type="common">Vibrio psychroerythus</name>
    <dbReference type="NCBI Taxonomy" id="167879"/>
    <lineage>
        <taxon>Bacteria</taxon>
        <taxon>Pseudomonadati</taxon>
        <taxon>Pseudomonadota</taxon>
        <taxon>Gammaproteobacteria</taxon>
        <taxon>Alteromonadales</taxon>
        <taxon>Colwelliaceae</taxon>
        <taxon>Colwellia</taxon>
    </lineage>
</organism>
<feature type="transmembrane region" description="Helical" evidence="1">
    <location>
        <begin position="210"/>
        <end position="228"/>
    </location>
</feature>
<protein>
    <submittedName>
        <fullName evidence="3">Membrane protein</fullName>
    </submittedName>
</protein>
<dbReference type="Pfam" id="PF00892">
    <property type="entry name" value="EamA"/>
    <property type="match status" value="2"/>
</dbReference>
<dbReference type="AlphaFoldDB" id="Q47UH2"/>
<proteinExistence type="predicted"/>
<feature type="transmembrane region" description="Helical" evidence="1">
    <location>
        <begin position="184"/>
        <end position="204"/>
    </location>
</feature>
<keyword evidence="1" id="KW-1133">Transmembrane helix</keyword>
<dbReference type="InterPro" id="IPR037185">
    <property type="entry name" value="EmrE-like"/>
</dbReference>
<feature type="domain" description="EamA" evidence="2">
    <location>
        <begin position="13"/>
        <end position="144"/>
    </location>
</feature>
<keyword evidence="1" id="KW-0812">Transmembrane</keyword>
<dbReference type="KEGG" id="cps:CPS_4912"/>
<feature type="transmembrane region" description="Helical" evidence="1">
    <location>
        <begin position="153"/>
        <end position="172"/>
    </location>
</feature>
<gene>
    <name evidence="3" type="ordered locus">CPS_4912</name>
</gene>
<dbReference type="InterPro" id="IPR000620">
    <property type="entry name" value="EamA_dom"/>
</dbReference>
<evidence type="ECO:0000313" key="4">
    <source>
        <dbReference type="Proteomes" id="UP000000547"/>
    </source>
</evidence>
<dbReference type="EMBL" id="CP000083">
    <property type="protein sequence ID" value="AAZ25298.1"/>
    <property type="molecule type" value="Genomic_DNA"/>
</dbReference>